<dbReference type="AlphaFoldDB" id="A0AAV4DRM2"/>
<keyword evidence="2" id="KW-1133">Transmembrane helix</keyword>
<reference evidence="3 4" key="1">
    <citation type="journal article" date="2021" name="Elife">
        <title>Chloroplast acquisition without the gene transfer in kleptoplastic sea slugs, Plakobranchus ocellatus.</title>
        <authorList>
            <person name="Maeda T."/>
            <person name="Takahashi S."/>
            <person name="Yoshida T."/>
            <person name="Shimamura S."/>
            <person name="Takaki Y."/>
            <person name="Nagai Y."/>
            <person name="Toyoda A."/>
            <person name="Suzuki Y."/>
            <person name="Arimoto A."/>
            <person name="Ishii H."/>
            <person name="Satoh N."/>
            <person name="Nishiyama T."/>
            <person name="Hasebe M."/>
            <person name="Maruyama T."/>
            <person name="Minagawa J."/>
            <person name="Obokata J."/>
            <person name="Shigenobu S."/>
        </authorList>
    </citation>
    <scope>NUCLEOTIDE SEQUENCE [LARGE SCALE GENOMIC DNA]</scope>
</reference>
<keyword evidence="2" id="KW-0472">Membrane</keyword>
<evidence type="ECO:0000256" key="1">
    <source>
        <dbReference type="SAM" id="MobiDB-lite"/>
    </source>
</evidence>
<feature type="region of interest" description="Disordered" evidence="1">
    <location>
        <begin position="190"/>
        <end position="217"/>
    </location>
</feature>
<dbReference type="PANTHER" id="PTHR47773:SF1">
    <property type="entry name" value="C2H2-TYPE DOMAIN-CONTAINING PROTEIN"/>
    <property type="match status" value="1"/>
</dbReference>
<evidence type="ECO:0000313" key="4">
    <source>
        <dbReference type="Proteomes" id="UP000735302"/>
    </source>
</evidence>
<dbReference type="Proteomes" id="UP000735302">
    <property type="component" value="Unassembled WGS sequence"/>
</dbReference>
<accession>A0AAV4DRM2</accession>
<keyword evidence="2" id="KW-0812">Transmembrane</keyword>
<gene>
    <name evidence="3" type="ORF">PoB_007348300</name>
</gene>
<sequence>MGATGMETLGVPLFDNERIATSWEQQRDHLVCIQDPPGLLCELIGVESYWPKRVNRRVPEEAPEEEKPVLARFLVSLRLKDALNDTETQEVITLFNNLTEADKSRIKYPPQHRMRLTSGHFGKAESSVVHGTESVKKVFKLLCLITCLWVTICMTFLTIVFTCLLQRVPRTREQGCPIAKCQPSGGVCGHPPHGRIPTEPPVERQPSPHFKMGLSLA</sequence>
<name>A0AAV4DRM2_9GAST</name>
<keyword evidence="4" id="KW-1185">Reference proteome</keyword>
<evidence type="ECO:0000313" key="3">
    <source>
        <dbReference type="EMBL" id="GFO46978.1"/>
    </source>
</evidence>
<dbReference type="EMBL" id="BLXT01008249">
    <property type="protein sequence ID" value="GFO46978.1"/>
    <property type="molecule type" value="Genomic_DNA"/>
</dbReference>
<evidence type="ECO:0000256" key="2">
    <source>
        <dbReference type="SAM" id="Phobius"/>
    </source>
</evidence>
<protein>
    <submittedName>
        <fullName evidence="3">Uncharacterized protein</fullName>
    </submittedName>
</protein>
<comment type="caution">
    <text evidence="3">The sequence shown here is derived from an EMBL/GenBank/DDBJ whole genome shotgun (WGS) entry which is preliminary data.</text>
</comment>
<feature type="transmembrane region" description="Helical" evidence="2">
    <location>
        <begin position="138"/>
        <end position="165"/>
    </location>
</feature>
<organism evidence="3 4">
    <name type="scientific">Plakobranchus ocellatus</name>
    <dbReference type="NCBI Taxonomy" id="259542"/>
    <lineage>
        <taxon>Eukaryota</taxon>
        <taxon>Metazoa</taxon>
        <taxon>Spiralia</taxon>
        <taxon>Lophotrochozoa</taxon>
        <taxon>Mollusca</taxon>
        <taxon>Gastropoda</taxon>
        <taxon>Heterobranchia</taxon>
        <taxon>Euthyneura</taxon>
        <taxon>Panpulmonata</taxon>
        <taxon>Sacoglossa</taxon>
        <taxon>Placobranchoidea</taxon>
        <taxon>Plakobranchidae</taxon>
        <taxon>Plakobranchus</taxon>
    </lineage>
</organism>
<proteinExistence type="predicted"/>
<dbReference type="PANTHER" id="PTHR47773">
    <property type="entry name" value="SI:DKEY-9I5.2-RELATED"/>
    <property type="match status" value="1"/>
</dbReference>